<dbReference type="EMBL" id="JXNT01000005">
    <property type="protein sequence ID" value="ODM18837.1"/>
    <property type="molecule type" value="Genomic_DNA"/>
</dbReference>
<proteinExistence type="predicted"/>
<dbReference type="STRING" id="573508.A0A1E3BD30"/>
<evidence type="ECO:0000313" key="2">
    <source>
        <dbReference type="Proteomes" id="UP000094569"/>
    </source>
</evidence>
<organism evidence="1 2">
    <name type="scientific">Aspergillus cristatus</name>
    <name type="common">Chinese Fuzhuan brick tea-fermentation fungus</name>
    <name type="synonym">Eurotium cristatum</name>
    <dbReference type="NCBI Taxonomy" id="573508"/>
    <lineage>
        <taxon>Eukaryota</taxon>
        <taxon>Fungi</taxon>
        <taxon>Dikarya</taxon>
        <taxon>Ascomycota</taxon>
        <taxon>Pezizomycotina</taxon>
        <taxon>Eurotiomycetes</taxon>
        <taxon>Eurotiomycetidae</taxon>
        <taxon>Eurotiales</taxon>
        <taxon>Aspergillaceae</taxon>
        <taxon>Aspergillus</taxon>
        <taxon>Aspergillus subgen. Aspergillus</taxon>
    </lineage>
</organism>
<protein>
    <submittedName>
        <fullName evidence="1">Uncharacterized protein</fullName>
    </submittedName>
</protein>
<name>A0A1E3BD30_ASPCR</name>
<comment type="caution">
    <text evidence="1">The sequence shown here is derived from an EMBL/GenBank/DDBJ whole genome shotgun (WGS) entry which is preliminary data.</text>
</comment>
<sequence length="119" mass="12712">MATVSGVDVGGVCCKGMKNPAFKMDHAALSKALEAAGTTQIAEAKGKPAPVQPIVPGSPEGLPKSLPAMFWEGSDYYQIPQTKHSQSMNHFPIQSLDLLCLICFQSLDLSSAAVDDYWK</sequence>
<dbReference type="VEuPathDB" id="FungiDB:SI65_05454"/>
<evidence type="ECO:0000313" key="1">
    <source>
        <dbReference type="EMBL" id="ODM18837.1"/>
    </source>
</evidence>
<gene>
    <name evidence="1" type="ORF">SI65_05454</name>
</gene>
<accession>A0A1E3BD30</accession>
<dbReference type="AlphaFoldDB" id="A0A1E3BD30"/>
<reference evidence="1 2" key="1">
    <citation type="journal article" date="2016" name="BMC Genomics">
        <title>Comparative genomic and transcriptomic analyses of the Fuzhuan brick tea-fermentation fungus Aspergillus cristatus.</title>
        <authorList>
            <person name="Ge Y."/>
            <person name="Wang Y."/>
            <person name="Liu Y."/>
            <person name="Tan Y."/>
            <person name="Ren X."/>
            <person name="Zhang X."/>
            <person name="Hyde K.D."/>
            <person name="Liu Y."/>
            <person name="Liu Z."/>
        </authorList>
    </citation>
    <scope>NUCLEOTIDE SEQUENCE [LARGE SCALE GENOMIC DNA]</scope>
    <source>
        <strain evidence="1 2">GZAAS20.1005</strain>
    </source>
</reference>
<keyword evidence="2" id="KW-1185">Reference proteome</keyword>
<dbReference type="Proteomes" id="UP000094569">
    <property type="component" value="Unassembled WGS sequence"/>
</dbReference>